<dbReference type="AlphaFoldDB" id="A0A2U3E8A0"/>
<reference evidence="2 3" key="1">
    <citation type="journal article" date="2016" name="Front. Microbiol.">
        <title>Genome and transcriptome sequences reveal the specific parasitism of the nematophagous Purpureocillium lilacinum 36-1.</title>
        <authorList>
            <person name="Xie J."/>
            <person name="Li S."/>
            <person name="Mo C."/>
            <person name="Xiao X."/>
            <person name="Peng D."/>
            <person name="Wang G."/>
            <person name="Xiao Y."/>
        </authorList>
    </citation>
    <scope>NUCLEOTIDE SEQUENCE [LARGE SCALE GENOMIC DNA]</scope>
    <source>
        <strain evidence="2 3">36-1</strain>
    </source>
</reference>
<comment type="caution">
    <text evidence="2">The sequence shown here is derived from an EMBL/GenBank/DDBJ whole genome shotgun (WGS) entry which is preliminary data.</text>
</comment>
<evidence type="ECO:0000256" key="1">
    <source>
        <dbReference type="SAM" id="MobiDB-lite"/>
    </source>
</evidence>
<proteinExistence type="predicted"/>
<protein>
    <submittedName>
        <fullName evidence="2">Uncharacterized protein</fullName>
    </submittedName>
</protein>
<feature type="region of interest" description="Disordered" evidence="1">
    <location>
        <begin position="1"/>
        <end position="91"/>
    </location>
</feature>
<dbReference type="Proteomes" id="UP000245956">
    <property type="component" value="Unassembled WGS sequence"/>
</dbReference>
<sequence>MGAYGGGPEASPARQMEPEVIPPGCGSQGTIESRGPRGPYQSSQHLQPASFRGSPGAAAPAPGQHPTRQWMEWGGAFDDIPPAPTTQDAPVGRQYLSFWRVGDGVLAAPTPADSSPA</sequence>
<gene>
    <name evidence="2" type="ORF">PCL_13115</name>
</gene>
<evidence type="ECO:0000313" key="3">
    <source>
        <dbReference type="Proteomes" id="UP000245956"/>
    </source>
</evidence>
<name>A0A2U3E8A0_PURLI</name>
<dbReference type="EMBL" id="LCWV01000009">
    <property type="protein sequence ID" value="PWI70716.1"/>
    <property type="molecule type" value="Genomic_DNA"/>
</dbReference>
<evidence type="ECO:0000313" key="2">
    <source>
        <dbReference type="EMBL" id="PWI70716.1"/>
    </source>
</evidence>
<accession>A0A2U3E8A0</accession>
<feature type="compositionally biased region" description="Low complexity" evidence="1">
    <location>
        <begin position="48"/>
        <end position="62"/>
    </location>
</feature>
<organism evidence="2 3">
    <name type="scientific">Purpureocillium lilacinum</name>
    <name type="common">Paecilomyces lilacinus</name>
    <dbReference type="NCBI Taxonomy" id="33203"/>
    <lineage>
        <taxon>Eukaryota</taxon>
        <taxon>Fungi</taxon>
        <taxon>Dikarya</taxon>
        <taxon>Ascomycota</taxon>
        <taxon>Pezizomycotina</taxon>
        <taxon>Sordariomycetes</taxon>
        <taxon>Hypocreomycetidae</taxon>
        <taxon>Hypocreales</taxon>
        <taxon>Ophiocordycipitaceae</taxon>
        <taxon>Purpureocillium</taxon>
    </lineage>
</organism>